<evidence type="ECO:0000256" key="3">
    <source>
        <dbReference type="ARBA" id="ARBA00022741"/>
    </source>
</evidence>
<keyword evidence="3 8" id="KW-0547">Nucleotide-binding</keyword>
<proteinExistence type="inferred from homology"/>
<evidence type="ECO:0000256" key="4">
    <source>
        <dbReference type="ARBA" id="ARBA00022755"/>
    </source>
</evidence>
<keyword evidence="7 8" id="KW-0315">Glutamine amidotransferase</keyword>
<dbReference type="GO" id="GO:0005737">
    <property type="term" value="C:cytoplasm"/>
    <property type="evidence" value="ECO:0007669"/>
    <property type="project" value="UniProtKB-SubCell"/>
</dbReference>
<keyword evidence="4 8" id="KW-0658">Purine biosynthesis</keyword>
<dbReference type="GO" id="GO:0004359">
    <property type="term" value="F:glutaminase activity"/>
    <property type="evidence" value="ECO:0007669"/>
    <property type="project" value="UniProtKB-EC"/>
</dbReference>
<keyword evidence="6 8" id="KW-0067">ATP-binding</keyword>
<comment type="catalytic activity">
    <reaction evidence="8">
        <text>L-glutamine + H2O = L-glutamate + NH4(+)</text>
        <dbReference type="Rhea" id="RHEA:15889"/>
        <dbReference type="ChEBI" id="CHEBI:15377"/>
        <dbReference type="ChEBI" id="CHEBI:28938"/>
        <dbReference type="ChEBI" id="CHEBI:29985"/>
        <dbReference type="ChEBI" id="CHEBI:58359"/>
        <dbReference type="EC" id="3.5.1.2"/>
    </reaction>
</comment>
<dbReference type="NCBIfam" id="TIGR01737">
    <property type="entry name" value="FGAM_synth_I"/>
    <property type="match status" value="1"/>
</dbReference>
<comment type="subunit">
    <text evidence="8">Part of the FGAM synthase complex composed of 1 PurL, 1 PurQ and 2 PurS subunits.</text>
</comment>
<dbReference type="InterPro" id="IPR010075">
    <property type="entry name" value="PRibForGlyAmidine_synth_PurQ"/>
</dbReference>
<dbReference type="EMBL" id="FOPI01000003">
    <property type="protein sequence ID" value="SFG13542.1"/>
    <property type="molecule type" value="Genomic_DNA"/>
</dbReference>
<comment type="pathway">
    <text evidence="8">Purine metabolism; IMP biosynthesis via de novo pathway; 5-amino-1-(5-phospho-D-ribosyl)imidazole from N(2)-formyl-N(1)-(5-phospho-D-ribosyl)glycinamide: step 1/2.</text>
</comment>
<dbReference type="GO" id="GO:0005524">
    <property type="term" value="F:ATP binding"/>
    <property type="evidence" value="ECO:0007669"/>
    <property type="project" value="UniProtKB-KW"/>
</dbReference>
<dbReference type="GO" id="GO:0006189">
    <property type="term" value="P:'de novo' IMP biosynthetic process"/>
    <property type="evidence" value="ECO:0007669"/>
    <property type="project" value="UniProtKB-UniRule"/>
</dbReference>
<dbReference type="EC" id="6.3.5.3" evidence="8"/>
<keyword evidence="5 8" id="KW-0378">Hydrolase</keyword>
<dbReference type="UniPathway" id="UPA00074">
    <property type="reaction ID" value="UER00128"/>
</dbReference>
<dbReference type="SUPFAM" id="SSF52317">
    <property type="entry name" value="Class I glutamine amidotransferase-like"/>
    <property type="match status" value="1"/>
</dbReference>
<name>A0A1I2PBL1_9LACO</name>
<evidence type="ECO:0000256" key="1">
    <source>
        <dbReference type="ARBA" id="ARBA00022490"/>
    </source>
</evidence>
<dbReference type="InterPro" id="IPR029062">
    <property type="entry name" value="Class_I_gatase-like"/>
</dbReference>
<evidence type="ECO:0000256" key="7">
    <source>
        <dbReference type="ARBA" id="ARBA00022962"/>
    </source>
</evidence>
<evidence type="ECO:0000256" key="8">
    <source>
        <dbReference type="HAMAP-Rule" id="MF_00421"/>
    </source>
</evidence>
<sequence length="228" mass="24917">MKIAVVVFPGSNCDIDIYEALHTVCGADVEYVSHKRDNLDGFDAVMLPGGFSYGDYLRCGAIARFANIMPAIVKMADEGKPVFGTCNGFQILTEAGLLPGALKQNDSLKFVCKTVELQVENNKTPFTTKYGEKEHVKLPIAHADGSYYADDETLQKLEENNQVVFRYANENPNGSLHDIAGVCNERGNVLGMMPHPERAVEALLGNTDGLRLFQSLLENGTVKTEVAN</sequence>
<feature type="active site" evidence="8">
    <location>
        <position position="195"/>
    </location>
</feature>
<evidence type="ECO:0000313" key="9">
    <source>
        <dbReference type="EMBL" id="SFG13542.1"/>
    </source>
</evidence>
<dbReference type="HAMAP" id="MF_00421">
    <property type="entry name" value="PurQ"/>
    <property type="match status" value="1"/>
</dbReference>
<evidence type="ECO:0000256" key="2">
    <source>
        <dbReference type="ARBA" id="ARBA00022598"/>
    </source>
</evidence>
<dbReference type="PANTHER" id="PTHR47552">
    <property type="entry name" value="PHOSPHORIBOSYLFORMYLGLYCINAMIDINE SYNTHASE SUBUNIT PURQ"/>
    <property type="match status" value="1"/>
</dbReference>
<dbReference type="PANTHER" id="PTHR47552:SF1">
    <property type="entry name" value="PHOSPHORIBOSYLFORMYLGLYCINAMIDINE SYNTHASE SUBUNIT PURQ"/>
    <property type="match status" value="1"/>
</dbReference>
<dbReference type="OrthoDB" id="9804441at2"/>
<keyword evidence="1 8" id="KW-0963">Cytoplasm</keyword>
<protein>
    <recommendedName>
        <fullName evidence="8">Phosphoribosylformylglycinamidine synthase subunit PurQ</fullName>
        <shortName evidence="8">FGAM synthase</shortName>
        <ecNumber evidence="8">6.3.5.3</ecNumber>
    </recommendedName>
    <alternativeName>
        <fullName evidence="8">Formylglycinamide ribonucleotide amidotransferase subunit I</fullName>
        <shortName evidence="8">FGAR amidotransferase I</shortName>
        <shortName evidence="8">FGAR-AT I</shortName>
    </alternativeName>
    <alternativeName>
        <fullName evidence="8">Glutaminase PurQ</fullName>
        <ecNumber evidence="8">3.5.1.2</ecNumber>
    </alternativeName>
    <alternativeName>
        <fullName evidence="8">Phosphoribosylformylglycinamidine synthase subunit I</fullName>
    </alternativeName>
</protein>
<dbReference type="NCBIfam" id="NF002957">
    <property type="entry name" value="PRK03619.1"/>
    <property type="match status" value="1"/>
</dbReference>
<dbReference type="Gene3D" id="3.40.50.880">
    <property type="match status" value="1"/>
</dbReference>
<dbReference type="PIRSF" id="PIRSF001586">
    <property type="entry name" value="FGAM_synth_I"/>
    <property type="match status" value="1"/>
</dbReference>
<dbReference type="GeneID" id="29803374"/>
<dbReference type="Pfam" id="PF13507">
    <property type="entry name" value="GATase_5"/>
    <property type="match status" value="1"/>
</dbReference>
<dbReference type="CDD" id="cd01740">
    <property type="entry name" value="GATase1_FGAR_AT"/>
    <property type="match status" value="1"/>
</dbReference>
<reference evidence="10" key="1">
    <citation type="submission" date="2016-10" db="EMBL/GenBank/DDBJ databases">
        <authorList>
            <person name="Varghese N."/>
            <person name="Submissions S."/>
        </authorList>
    </citation>
    <scope>NUCLEOTIDE SEQUENCE [LARGE SCALE GENOMIC DNA]</scope>
    <source>
        <strain evidence="10">DSM 20403</strain>
    </source>
</reference>
<evidence type="ECO:0000313" key="10">
    <source>
        <dbReference type="Proteomes" id="UP000182635"/>
    </source>
</evidence>
<dbReference type="Proteomes" id="UP000182635">
    <property type="component" value="Unassembled WGS sequence"/>
</dbReference>
<dbReference type="EC" id="3.5.1.2" evidence="8"/>
<dbReference type="SMART" id="SM01211">
    <property type="entry name" value="GATase_5"/>
    <property type="match status" value="1"/>
</dbReference>
<evidence type="ECO:0000256" key="5">
    <source>
        <dbReference type="ARBA" id="ARBA00022801"/>
    </source>
</evidence>
<dbReference type="AlphaFoldDB" id="A0A1I2PBL1"/>
<comment type="function">
    <text evidence="8">Part of the phosphoribosylformylglycinamidine synthase complex involved in the purines biosynthetic pathway. Catalyzes the ATP-dependent conversion of formylglycinamide ribonucleotide (FGAR) and glutamine to yield formylglycinamidine ribonucleotide (FGAM) and glutamate. The FGAM synthase complex is composed of three subunits. PurQ produces an ammonia molecule by converting glutamine to glutamate. PurL transfers the ammonia molecule to FGAR to form FGAM in an ATP-dependent manner. PurS interacts with PurQ and PurL and is thought to assist in the transfer of the ammonia molecule from PurQ to PurL.</text>
</comment>
<feature type="active site" evidence="8">
    <location>
        <position position="197"/>
    </location>
</feature>
<dbReference type="FunFam" id="3.40.50.880:FF:000019">
    <property type="entry name" value="Phosphoribosylformylglycinamidine synthase subunit PurQ"/>
    <property type="match status" value="1"/>
</dbReference>
<feature type="active site" description="Nucleophile" evidence="8">
    <location>
        <position position="86"/>
    </location>
</feature>
<comment type="subcellular location">
    <subcellularLocation>
        <location evidence="8">Cytoplasm</location>
    </subcellularLocation>
</comment>
<accession>A0A1I2PBL1</accession>
<organism evidence="9 10">
    <name type="scientific">Ligilactobacillus ruminis DSM 20403 = NBRC 102161</name>
    <dbReference type="NCBI Taxonomy" id="1423798"/>
    <lineage>
        <taxon>Bacteria</taxon>
        <taxon>Bacillati</taxon>
        <taxon>Bacillota</taxon>
        <taxon>Bacilli</taxon>
        <taxon>Lactobacillales</taxon>
        <taxon>Lactobacillaceae</taxon>
        <taxon>Ligilactobacillus</taxon>
    </lineage>
</organism>
<dbReference type="RefSeq" id="WP_014073586.1">
    <property type="nucleotide sequence ID" value="NZ_AYYL01000001.1"/>
</dbReference>
<keyword evidence="2 8" id="KW-0436">Ligase</keyword>
<dbReference type="PROSITE" id="PS51273">
    <property type="entry name" value="GATASE_TYPE_1"/>
    <property type="match status" value="1"/>
</dbReference>
<evidence type="ECO:0000256" key="6">
    <source>
        <dbReference type="ARBA" id="ARBA00022840"/>
    </source>
</evidence>
<comment type="catalytic activity">
    <reaction evidence="8">
        <text>N(2)-formyl-N(1)-(5-phospho-beta-D-ribosyl)glycinamide + L-glutamine + ATP + H2O = 2-formamido-N(1)-(5-O-phospho-beta-D-ribosyl)acetamidine + L-glutamate + ADP + phosphate + H(+)</text>
        <dbReference type="Rhea" id="RHEA:17129"/>
        <dbReference type="ChEBI" id="CHEBI:15377"/>
        <dbReference type="ChEBI" id="CHEBI:15378"/>
        <dbReference type="ChEBI" id="CHEBI:29985"/>
        <dbReference type="ChEBI" id="CHEBI:30616"/>
        <dbReference type="ChEBI" id="CHEBI:43474"/>
        <dbReference type="ChEBI" id="CHEBI:58359"/>
        <dbReference type="ChEBI" id="CHEBI:147286"/>
        <dbReference type="ChEBI" id="CHEBI:147287"/>
        <dbReference type="ChEBI" id="CHEBI:456216"/>
        <dbReference type="EC" id="6.3.5.3"/>
    </reaction>
</comment>
<dbReference type="PROSITE" id="PS51274">
    <property type="entry name" value="GATASE_COBBQ"/>
    <property type="match status" value="1"/>
</dbReference>
<gene>
    <name evidence="8" type="primary">purQ</name>
    <name evidence="9" type="ORF">SAMN02910432_00005</name>
</gene>
<dbReference type="GO" id="GO:0004642">
    <property type="term" value="F:phosphoribosylformylglycinamidine synthase activity"/>
    <property type="evidence" value="ECO:0007669"/>
    <property type="project" value="UniProtKB-UniRule"/>
</dbReference>